<comment type="caution">
    <text evidence="1">The sequence shown here is derived from an EMBL/GenBank/DDBJ whole genome shotgun (WGS) entry which is preliminary data.</text>
</comment>
<protein>
    <submittedName>
        <fullName evidence="1">Uncharacterized protein</fullName>
    </submittedName>
</protein>
<dbReference type="Proteomes" id="UP001168096">
    <property type="component" value="Unassembled WGS sequence"/>
</dbReference>
<reference evidence="1" key="1">
    <citation type="submission" date="2024-11" db="EMBL/GenBank/DDBJ databases">
        <title>Description of Massilia orientalis sp. nov., isolated from rhizosphere soil of Ageratina adenophora.</title>
        <authorList>
            <person name="Wang Y."/>
        </authorList>
    </citation>
    <scope>NUCLEOTIDE SEQUENCE</scope>
    <source>
        <strain evidence="1">YIM B02787</strain>
    </source>
</reference>
<dbReference type="EMBL" id="JASNRB020000013">
    <property type="protein sequence ID" value="MFJ1470206.1"/>
    <property type="molecule type" value="Genomic_DNA"/>
</dbReference>
<keyword evidence="2" id="KW-1185">Reference proteome</keyword>
<evidence type="ECO:0000313" key="1">
    <source>
        <dbReference type="EMBL" id="MFJ1470206.1"/>
    </source>
</evidence>
<evidence type="ECO:0000313" key="2">
    <source>
        <dbReference type="Proteomes" id="UP001168096"/>
    </source>
</evidence>
<gene>
    <name evidence="1" type="ORF">QPK29_021040</name>
</gene>
<proteinExistence type="predicted"/>
<sequence>MDSRSIACFDEALDLYMSAVFGGNNRWRGACHRAARIAAAALHEILPGTRVRPVLVELAAHMDDGKSLVHIGWKHDHRQIDGEFPMHWAVQIGDDLYDPGFWQLRKSSTPLNLPSTPYFFGQGWFPYAQSGRGTDADGMTWVHDGAKPGLNVGYLVREEGLPAHIAALLMDDGEARIHARMVRVAFGTKEST</sequence>
<accession>A0ACC7MK45</accession>
<name>A0ACC7MK45_9BURK</name>
<organism evidence="1 2">
    <name type="scientific">Massilia orientalis</name>
    <dbReference type="NCBI Taxonomy" id="3050128"/>
    <lineage>
        <taxon>Bacteria</taxon>
        <taxon>Pseudomonadati</taxon>
        <taxon>Pseudomonadota</taxon>
        <taxon>Betaproteobacteria</taxon>
        <taxon>Burkholderiales</taxon>
        <taxon>Oxalobacteraceae</taxon>
        <taxon>Telluria group</taxon>
        <taxon>Massilia</taxon>
    </lineage>
</organism>